<evidence type="ECO:0000313" key="2">
    <source>
        <dbReference type="Proteomes" id="UP000054928"/>
    </source>
</evidence>
<protein>
    <submittedName>
        <fullName evidence="1">Uncharacterized protein</fullName>
    </submittedName>
</protein>
<dbReference type="AlphaFoldDB" id="A0A0N7L8I6"/>
<evidence type="ECO:0000313" key="1">
    <source>
        <dbReference type="EMBL" id="CEG49979.1"/>
    </source>
</evidence>
<dbReference type="Proteomes" id="UP000054928">
    <property type="component" value="Unassembled WGS sequence"/>
</dbReference>
<reference evidence="2" key="1">
    <citation type="submission" date="2014-09" db="EMBL/GenBank/DDBJ databases">
        <authorList>
            <person name="Sharma Rahul"/>
            <person name="Thines Marco"/>
        </authorList>
    </citation>
    <scope>NUCLEOTIDE SEQUENCE [LARGE SCALE GENOMIC DNA]</scope>
</reference>
<dbReference type="EMBL" id="CCYD01003101">
    <property type="protein sequence ID" value="CEG49979.1"/>
    <property type="molecule type" value="Genomic_DNA"/>
</dbReference>
<dbReference type="RefSeq" id="XP_024586348.1">
    <property type="nucleotide sequence ID" value="XM_024721229.1"/>
</dbReference>
<organism evidence="1 2">
    <name type="scientific">Plasmopara halstedii</name>
    <name type="common">Downy mildew of sunflower</name>
    <dbReference type="NCBI Taxonomy" id="4781"/>
    <lineage>
        <taxon>Eukaryota</taxon>
        <taxon>Sar</taxon>
        <taxon>Stramenopiles</taxon>
        <taxon>Oomycota</taxon>
        <taxon>Peronosporomycetes</taxon>
        <taxon>Peronosporales</taxon>
        <taxon>Peronosporaceae</taxon>
        <taxon>Plasmopara</taxon>
    </lineage>
</organism>
<proteinExistence type="predicted"/>
<sequence length="90" mass="10667">MHLMNKHLAANFEVMSSIAFLDYALVIKQILHFNITTKGHSIFDTDNLYRLEVFDVVLPSWVRDMHLIQYILSPGDWRGCDNAVLWWMYH</sequence>
<accession>A0A0N7L8I6</accession>
<name>A0A0N7L8I6_PLAHL</name>
<dbReference type="GeneID" id="36402767"/>
<keyword evidence="2" id="KW-1185">Reference proteome</keyword>